<organism evidence="2 3">
    <name type="scientific">Prorocentrum cordatum</name>
    <dbReference type="NCBI Taxonomy" id="2364126"/>
    <lineage>
        <taxon>Eukaryota</taxon>
        <taxon>Sar</taxon>
        <taxon>Alveolata</taxon>
        <taxon>Dinophyceae</taxon>
        <taxon>Prorocentrales</taxon>
        <taxon>Prorocentraceae</taxon>
        <taxon>Prorocentrum</taxon>
    </lineage>
</organism>
<proteinExistence type="predicted"/>
<evidence type="ECO:0000313" key="2">
    <source>
        <dbReference type="EMBL" id="CAK0904302.1"/>
    </source>
</evidence>
<feature type="region of interest" description="Disordered" evidence="1">
    <location>
        <begin position="58"/>
        <end position="104"/>
    </location>
</feature>
<dbReference type="Proteomes" id="UP001189429">
    <property type="component" value="Unassembled WGS sequence"/>
</dbReference>
<feature type="region of interest" description="Disordered" evidence="1">
    <location>
        <begin position="183"/>
        <end position="215"/>
    </location>
</feature>
<name>A0ABN9XW48_9DINO</name>
<evidence type="ECO:0000256" key="1">
    <source>
        <dbReference type="SAM" id="MobiDB-lite"/>
    </source>
</evidence>
<feature type="non-terminal residue" evidence="2">
    <location>
        <position position="234"/>
    </location>
</feature>
<evidence type="ECO:0000313" key="3">
    <source>
        <dbReference type="Proteomes" id="UP001189429"/>
    </source>
</evidence>
<protein>
    <submittedName>
        <fullName evidence="2">Uncharacterized protein</fullName>
    </submittedName>
</protein>
<comment type="caution">
    <text evidence="2">The sequence shown here is derived from an EMBL/GenBank/DDBJ whole genome shotgun (WGS) entry which is preliminary data.</text>
</comment>
<reference evidence="2" key="1">
    <citation type="submission" date="2023-10" db="EMBL/GenBank/DDBJ databases">
        <authorList>
            <person name="Chen Y."/>
            <person name="Shah S."/>
            <person name="Dougan E. K."/>
            <person name="Thang M."/>
            <person name="Chan C."/>
        </authorList>
    </citation>
    <scope>NUCLEOTIDE SEQUENCE [LARGE SCALE GENOMIC DNA]</scope>
</reference>
<accession>A0ABN9XW48</accession>
<gene>
    <name evidence="2" type="ORF">PCOR1329_LOCUS80375</name>
</gene>
<feature type="compositionally biased region" description="Low complexity" evidence="1">
    <location>
        <begin position="83"/>
        <end position="96"/>
    </location>
</feature>
<sequence>MASTGDSWFRSSGKAGRSAALYGAVRPCGMTNPPQNPRVREALLQDLEDYGIATETESWARSTWPPPHPIRAAPAPSQWLEGSRSVPSMPGSPSSSAAKTRQLPGEMTMEAANVTMKRPAYRFGGHGGDAAKELTVRGADRTLRVLSSSYEELTTGPDADLLCQTHGLPTPLWRSVPFSLEDKSTNLTRSRRTQQLRADKKGNRSHSRLQQWSHAKERPVARYLTDYEFRNAVE</sequence>
<keyword evidence="3" id="KW-1185">Reference proteome</keyword>
<dbReference type="EMBL" id="CAUYUJ010021384">
    <property type="protein sequence ID" value="CAK0904302.1"/>
    <property type="molecule type" value="Genomic_DNA"/>
</dbReference>